<sequence length="212" mass="22809">MIDWEIRGEELANCNCNFGCPCQFGVLPTDGTCEAAVVYKIHKGHYGNTSLDGLTAAGVYKWPGPIHEGNGHMQLIIDSNADADQRAALQAIMTGADTEEMATMWFVFGAMSPNRHDTIYAPVSLEMKIEDRVGKGVAEGVFEINAEPIPNIVTGEPHRIGIRLPHGFEFGFAEMAKGQTKTSGGDLDLNKNTGTHAHMASLHLTGQGRVAA</sequence>
<proteinExistence type="predicted"/>
<protein>
    <recommendedName>
        <fullName evidence="3">DUF1326 domain-containing protein</fullName>
    </recommendedName>
</protein>
<keyword evidence="2" id="KW-1185">Reference proteome</keyword>
<dbReference type="Pfam" id="PF07040">
    <property type="entry name" value="DUF1326"/>
    <property type="match status" value="1"/>
</dbReference>
<dbReference type="OrthoDB" id="9802256at2"/>
<name>A0A1X6Y777_9RHOB</name>
<dbReference type="RefSeq" id="WP_085825281.1">
    <property type="nucleotide sequence ID" value="NZ_FWFJ01000002.1"/>
</dbReference>
<dbReference type="InterPro" id="IPR009758">
    <property type="entry name" value="DUF1326"/>
</dbReference>
<dbReference type="AlphaFoldDB" id="A0A1X6Y777"/>
<gene>
    <name evidence="1" type="ORF">ROG8370_00249</name>
</gene>
<evidence type="ECO:0000313" key="1">
    <source>
        <dbReference type="EMBL" id="SLN12445.1"/>
    </source>
</evidence>
<dbReference type="Proteomes" id="UP000194012">
    <property type="component" value="Unassembled WGS sequence"/>
</dbReference>
<dbReference type="InterPro" id="IPR014581">
    <property type="entry name" value="UCP033303"/>
</dbReference>
<evidence type="ECO:0008006" key="3">
    <source>
        <dbReference type="Google" id="ProtNLM"/>
    </source>
</evidence>
<evidence type="ECO:0000313" key="2">
    <source>
        <dbReference type="Proteomes" id="UP000194012"/>
    </source>
</evidence>
<reference evidence="2" key="1">
    <citation type="submission" date="2017-03" db="EMBL/GenBank/DDBJ databases">
        <authorList>
            <person name="Rodrigo-Torres L."/>
            <person name="Arahal R.D."/>
            <person name="Lucena T."/>
        </authorList>
    </citation>
    <scope>NUCLEOTIDE SEQUENCE [LARGE SCALE GENOMIC DNA]</scope>
    <source>
        <strain evidence="2">CECT 8370</strain>
    </source>
</reference>
<dbReference type="EMBL" id="FWFJ01000002">
    <property type="protein sequence ID" value="SLN12445.1"/>
    <property type="molecule type" value="Genomic_DNA"/>
</dbReference>
<dbReference type="PIRSF" id="PIRSF033303">
    <property type="entry name" value="UCP033303"/>
    <property type="match status" value="1"/>
</dbReference>
<accession>A0A1X6Y777</accession>
<organism evidence="1 2">
    <name type="scientific">Roseovarius gaetbuli</name>
    <dbReference type="NCBI Taxonomy" id="1356575"/>
    <lineage>
        <taxon>Bacteria</taxon>
        <taxon>Pseudomonadati</taxon>
        <taxon>Pseudomonadota</taxon>
        <taxon>Alphaproteobacteria</taxon>
        <taxon>Rhodobacterales</taxon>
        <taxon>Roseobacteraceae</taxon>
        <taxon>Roseovarius</taxon>
    </lineage>
</organism>